<evidence type="ECO:0000313" key="3">
    <source>
        <dbReference type="EMBL" id="CAK0872975.1"/>
    </source>
</evidence>
<keyword evidence="4" id="KW-1185">Reference proteome</keyword>
<comment type="caution">
    <text evidence="3">The sequence shown here is derived from an EMBL/GenBank/DDBJ whole genome shotgun (WGS) entry which is preliminary data.</text>
</comment>
<organism evidence="3 4">
    <name type="scientific">Prorocentrum cordatum</name>
    <dbReference type="NCBI Taxonomy" id="2364126"/>
    <lineage>
        <taxon>Eukaryota</taxon>
        <taxon>Sar</taxon>
        <taxon>Alveolata</taxon>
        <taxon>Dinophyceae</taxon>
        <taxon>Prorocentrales</taxon>
        <taxon>Prorocentraceae</taxon>
        <taxon>Prorocentrum</taxon>
    </lineage>
</organism>
<dbReference type="Proteomes" id="UP001189429">
    <property type="component" value="Unassembled WGS sequence"/>
</dbReference>
<evidence type="ECO:0008006" key="5">
    <source>
        <dbReference type="Google" id="ProtNLM"/>
    </source>
</evidence>
<feature type="region of interest" description="Disordered" evidence="1">
    <location>
        <begin position="113"/>
        <end position="149"/>
    </location>
</feature>
<feature type="compositionally biased region" description="Polar residues" evidence="1">
    <location>
        <begin position="66"/>
        <end position="79"/>
    </location>
</feature>
<sequence>MRRSGSHATLAVVVSAGAAVVSVVELALTSGKSPMLVVTAGRSPSAAEPPSRRTGAQRRVSEQRPEQQSVSMKQDSSSFPHGVCGPLAVVEVRVVVVTSVVALALTSGKSPMLVVTAGNSPSAAEPRRRSTGAQRRVNEQRPEQHSQSM</sequence>
<accession>A0ABN9VIC3</accession>
<feature type="region of interest" description="Disordered" evidence="1">
    <location>
        <begin position="39"/>
        <end position="81"/>
    </location>
</feature>
<reference evidence="3" key="1">
    <citation type="submission" date="2023-10" db="EMBL/GenBank/DDBJ databases">
        <authorList>
            <person name="Chen Y."/>
            <person name="Shah S."/>
            <person name="Dougan E. K."/>
            <person name="Thang M."/>
            <person name="Chan C."/>
        </authorList>
    </citation>
    <scope>NUCLEOTIDE SEQUENCE [LARGE SCALE GENOMIC DNA]</scope>
</reference>
<evidence type="ECO:0000313" key="4">
    <source>
        <dbReference type="Proteomes" id="UP001189429"/>
    </source>
</evidence>
<protein>
    <recommendedName>
        <fullName evidence="5">Secreted protein</fullName>
    </recommendedName>
</protein>
<feature type="signal peptide" evidence="2">
    <location>
        <begin position="1"/>
        <end position="31"/>
    </location>
</feature>
<dbReference type="EMBL" id="CAUYUJ010017224">
    <property type="protein sequence ID" value="CAK0872975.1"/>
    <property type="molecule type" value="Genomic_DNA"/>
</dbReference>
<name>A0ABN9VIC3_9DINO</name>
<feature type="chain" id="PRO_5045665930" description="Secreted protein" evidence="2">
    <location>
        <begin position="32"/>
        <end position="149"/>
    </location>
</feature>
<keyword evidence="2" id="KW-0732">Signal</keyword>
<proteinExistence type="predicted"/>
<feature type="compositionally biased region" description="Basic and acidic residues" evidence="1">
    <location>
        <begin position="136"/>
        <end position="149"/>
    </location>
</feature>
<evidence type="ECO:0000256" key="2">
    <source>
        <dbReference type="SAM" id="SignalP"/>
    </source>
</evidence>
<evidence type="ECO:0000256" key="1">
    <source>
        <dbReference type="SAM" id="MobiDB-lite"/>
    </source>
</evidence>
<gene>
    <name evidence="3" type="ORF">PCOR1329_LOCUS58287</name>
</gene>